<reference evidence="16" key="1">
    <citation type="journal article" date="2023" name="Science">
        <title>Genome structures resolve the early diversification of teleost fishes.</title>
        <authorList>
            <person name="Parey E."/>
            <person name="Louis A."/>
            <person name="Montfort J."/>
            <person name="Bouchez O."/>
            <person name="Roques C."/>
            <person name="Iampietro C."/>
            <person name="Lluch J."/>
            <person name="Castinel A."/>
            <person name="Donnadieu C."/>
            <person name="Desvignes T."/>
            <person name="Floi Bucao C."/>
            <person name="Jouanno E."/>
            <person name="Wen M."/>
            <person name="Mejri S."/>
            <person name="Dirks R."/>
            <person name="Jansen H."/>
            <person name="Henkel C."/>
            <person name="Chen W.J."/>
            <person name="Zahm M."/>
            <person name="Cabau C."/>
            <person name="Klopp C."/>
            <person name="Thompson A.W."/>
            <person name="Robinson-Rechavi M."/>
            <person name="Braasch I."/>
            <person name="Lecointre G."/>
            <person name="Bobe J."/>
            <person name="Postlethwait J.H."/>
            <person name="Berthelot C."/>
            <person name="Roest Crollius H."/>
            <person name="Guiguen Y."/>
        </authorList>
    </citation>
    <scope>NUCLEOTIDE SEQUENCE</scope>
    <source>
        <strain evidence="16">NC1722</strain>
    </source>
</reference>
<keyword evidence="8" id="KW-0832">Ubl conjugation</keyword>
<keyword evidence="17" id="KW-1185">Reference proteome</keyword>
<feature type="compositionally biased region" description="Polar residues" evidence="14">
    <location>
        <begin position="152"/>
        <end position="164"/>
    </location>
</feature>
<dbReference type="PANTHER" id="PTHR24388:SF34">
    <property type="entry name" value="ZINC FINGER PROTEIN 280D"/>
    <property type="match status" value="1"/>
</dbReference>
<dbReference type="FunFam" id="3.30.160.60:FF:000298">
    <property type="entry name" value="zinc finger protein 280D isoform X1"/>
    <property type="match status" value="1"/>
</dbReference>
<evidence type="ECO:0000256" key="13">
    <source>
        <dbReference type="PROSITE-ProRule" id="PRU00042"/>
    </source>
</evidence>
<feature type="region of interest" description="Disordered" evidence="14">
    <location>
        <begin position="971"/>
        <end position="996"/>
    </location>
</feature>
<keyword evidence="4" id="KW-0479">Metal-binding</keyword>
<dbReference type="PANTHER" id="PTHR24388">
    <property type="entry name" value="ZINC FINGER PROTEIN"/>
    <property type="match status" value="1"/>
</dbReference>
<feature type="region of interest" description="Disordered" evidence="14">
    <location>
        <begin position="769"/>
        <end position="801"/>
    </location>
</feature>
<evidence type="ECO:0000256" key="7">
    <source>
        <dbReference type="ARBA" id="ARBA00022833"/>
    </source>
</evidence>
<dbReference type="InterPro" id="IPR057618">
    <property type="entry name" value="Znf_POGZ/Z280C-D-like"/>
</dbReference>
<feature type="domain" description="C2H2-type" evidence="15">
    <location>
        <begin position="662"/>
        <end position="690"/>
    </location>
</feature>
<feature type="compositionally biased region" description="Basic and acidic residues" evidence="14">
    <location>
        <begin position="977"/>
        <end position="996"/>
    </location>
</feature>
<dbReference type="GO" id="GO:0000978">
    <property type="term" value="F:RNA polymerase II cis-regulatory region sequence-specific DNA binding"/>
    <property type="evidence" value="ECO:0007669"/>
    <property type="project" value="TreeGrafter"/>
</dbReference>
<keyword evidence="5" id="KW-0677">Repeat</keyword>
<feature type="region of interest" description="Disordered" evidence="14">
    <location>
        <begin position="297"/>
        <end position="327"/>
    </location>
</feature>
<evidence type="ECO:0000256" key="5">
    <source>
        <dbReference type="ARBA" id="ARBA00022737"/>
    </source>
</evidence>
<feature type="compositionally biased region" description="Polar residues" evidence="14">
    <location>
        <begin position="172"/>
        <end position="184"/>
    </location>
</feature>
<evidence type="ECO:0000259" key="15">
    <source>
        <dbReference type="PROSITE" id="PS50157"/>
    </source>
</evidence>
<dbReference type="InterPro" id="IPR036236">
    <property type="entry name" value="Znf_C2H2_sf"/>
</dbReference>
<feature type="compositionally biased region" description="Low complexity" evidence="14">
    <location>
        <begin position="305"/>
        <end position="320"/>
    </location>
</feature>
<protein>
    <recommendedName>
        <fullName evidence="15">C2H2-type domain-containing protein</fullName>
    </recommendedName>
</protein>
<feature type="region of interest" description="Disordered" evidence="14">
    <location>
        <begin position="144"/>
        <end position="184"/>
    </location>
</feature>
<gene>
    <name evidence="16" type="ORF">AAFF_G00014800</name>
</gene>
<proteinExistence type="predicted"/>
<dbReference type="Pfam" id="PF25429">
    <property type="entry name" value="zf-POGZ"/>
    <property type="match status" value="1"/>
</dbReference>
<evidence type="ECO:0000313" key="16">
    <source>
        <dbReference type="EMBL" id="KAJ8396642.1"/>
    </source>
</evidence>
<dbReference type="EMBL" id="JAINUG010000104">
    <property type="protein sequence ID" value="KAJ8396642.1"/>
    <property type="molecule type" value="Genomic_DNA"/>
</dbReference>
<comment type="subcellular location">
    <subcellularLocation>
        <location evidence="2">Nucleus</location>
    </subcellularLocation>
</comment>
<comment type="function">
    <text evidence="1">May function as a transcription factor.</text>
</comment>
<feature type="region of interest" description="Disordered" evidence="14">
    <location>
        <begin position="424"/>
        <end position="476"/>
    </location>
</feature>
<dbReference type="InterPro" id="IPR050527">
    <property type="entry name" value="Snail/Krueppel_Znf"/>
</dbReference>
<evidence type="ECO:0000256" key="10">
    <source>
        <dbReference type="ARBA" id="ARBA00023125"/>
    </source>
</evidence>
<dbReference type="SMART" id="SM00355">
    <property type="entry name" value="ZnF_C2H2"/>
    <property type="match status" value="8"/>
</dbReference>
<dbReference type="InterPro" id="IPR013087">
    <property type="entry name" value="Znf_C2H2_type"/>
</dbReference>
<keyword evidence="9" id="KW-0805">Transcription regulation</keyword>
<accession>A0AAD7WGZ4</accession>
<keyword evidence="6 13" id="KW-0863">Zinc-finger</keyword>
<keyword evidence="10" id="KW-0238">DNA-binding</keyword>
<comment type="caution">
    <text evidence="16">The sequence shown here is derived from an EMBL/GenBank/DDBJ whole genome shotgun (WGS) entry which is preliminary data.</text>
</comment>
<dbReference type="GO" id="GO:0008270">
    <property type="term" value="F:zinc ion binding"/>
    <property type="evidence" value="ECO:0007669"/>
    <property type="project" value="UniProtKB-KW"/>
</dbReference>
<dbReference type="InterPro" id="IPR059074">
    <property type="entry name" value="zf-C2H2_Z280C_D"/>
</dbReference>
<evidence type="ECO:0000256" key="1">
    <source>
        <dbReference type="ARBA" id="ARBA00003729"/>
    </source>
</evidence>
<dbReference type="AlphaFoldDB" id="A0AAD7WGZ4"/>
<evidence type="ECO:0000256" key="3">
    <source>
        <dbReference type="ARBA" id="ARBA00022499"/>
    </source>
</evidence>
<dbReference type="Pfam" id="PF25414">
    <property type="entry name" value="zf-C2H2_Z280C_D"/>
    <property type="match status" value="1"/>
</dbReference>
<keyword evidence="11" id="KW-0804">Transcription</keyword>
<dbReference type="SUPFAM" id="SSF57667">
    <property type="entry name" value="beta-beta-alpha zinc fingers"/>
    <property type="match status" value="1"/>
</dbReference>
<sequence>MTVHKLTSARHVFVTGRSYGRVNYTPGVELRCLWGCGKYFLPKYRRFKMTEFVMECCDEELEPWQTGTGVIEIYHDDDDPIFVKEIICLDIDDNTGPTPALKCARRKLPQPGAAKRVVRVSRTLSAEAPSRAQPDSRCTFVPIVPEPGPRSITKTTSVRVTSEPLNKPEQRSVGTDAQNESPQPVLMNNQLRPALVPVKSSPGLGNLQLWTVCSSNAPYLFKKVSNEPRLLAPHTTQYPAGTSFTVLSAGHPVLQQLTAVKLIQGNAITLSSAQNTLQPNQPVVQLINVIPQPAAQSNPAMTPLTAQSSPSTPQASAQSSLTIEQPAVQSSHAIPQPVVQSSPVTLQQTAHLSLVTVQQTVQHNSTNCLRKPYRSSCAIQKLTAQPSGFTQKWVVEPVPASPQSKQTGSPKLQIKLISPPKQQATLGGVCKQPTPTAPVTREETCSPGDSAINPAERDSEPDGINSNSKRQKLDTGPPVDCSLKWKIFKGSCPNCNAQFSLVRLLISHMEHCCSDTIGASPKKLTQKPCKPAPQGNIEGRSKLVMVVSDLYYGNHVGDQKATEKPKTEVTFKCNSCSKVLENNIRFMDHMMHHLQSNKSWDHHKTCQNCYRQYSSPLQLQHHVKDAHTHSPTSCKICELGFRSEQIFLEHMRDAHKPGEMPYVCEVCNYRSSFFSEVENHFRSEHKGTKDLLCPFCLKVMESGQMYVTHCTKHQERGTHECVNCRLVFLTLMERVVHETLFHQTFKKPKILKGLPSGTEVLICASSPATSDSSAAIPTSSPHRATTGTLRSPQHPEQGPLSPLERKALWNISNHLGEQTCMECSTKISDFCDHYPAVMNCSECKYRTSCIKSLQNHKIWLHGAMPREGFRKKSMKSQGTLRGITLKCLNCDFPVDPSDTNLMTKHLIDRQHHTCRVVVEKEPVQIKSEPDVFIGADAGYSKNESGNPTANRNLNRILTEYRDETLTNAARSSVGTFRHQDPETWKGRMEIKEEQAW</sequence>
<evidence type="ECO:0000256" key="14">
    <source>
        <dbReference type="SAM" id="MobiDB-lite"/>
    </source>
</evidence>
<dbReference type="PROSITE" id="PS50157">
    <property type="entry name" value="ZINC_FINGER_C2H2_2"/>
    <property type="match status" value="1"/>
</dbReference>
<dbReference type="Proteomes" id="UP001221898">
    <property type="component" value="Unassembled WGS sequence"/>
</dbReference>
<keyword evidence="7" id="KW-0862">Zinc</keyword>
<dbReference type="PROSITE" id="PS00028">
    <property type="entry name" value="ZINC_FINGER_C2H2_1"/>
    <property type="match status" value="3"/>
</dbReference>
<feature type="compositionally biased region" description="Low complexity" evidence="14">
    <location>
        <begin position="769"/>
        <end position="781"/>
    </location>
</feature>
<dbReference type="GO" id="GO:0005634">
    <property type="term" value="C:nucleus"/>
    <property type="evidence" value="ECO:0007669"/>
    <property type="project" value="UniProtKB-SubCell"/>
</dbReference>
<keyword evidence="3" id="KW-1017">Isopeptide bond</keyword>
<evidence type="ECO:0000313" key="17">
    <source>
        <dbReference type="Proteomes" id="UP001221898"/>
    </source>
</evidence>
<dbReference type="Gene3D" id="3.30.160.60">
    <property type="entry name" value="Classic Zinc Finger"/>
    <property type="match status" value="1"/>
</dbReference>
<name>A0AAD7WGZ4_9TELE</name>
<evidence type="ECO:0000256" key="4">
    <source>
        <dbReference type="ARBA" id="ARBA00022723"/>
    </source>
</evidence>
<evidence type="ECO:0000256" key="11">
    <source>
        <dbReference type="ARBA" id="ARBA00023163"/>
    </source>
</evidence>
<evidence type="ECO:0000256" key="8">
    <source>
        <dbReference type="ARBA" id="ARBA00022843"/>
    </source>
</evidence>
<evidence type="ECO:0000256" key="2">
    <source>
        <dbReference type="ARBA" id="ARBA00004123"/>
    </source>
</evidence>
<dbReference type="GO" id="GO:0000981">
    <property type="term" value="F:DNA-binding transcription factor activity, RNA polymerase II-specific"/>
    <property type="evidence" value="ECO:0007669"/>
    <property type="project" value="TreeGrafter"/>
</dbReference>
<feature type="compositionally biased region" description="Polar residues" evidence="14">
    <location>
        <begin position="782"/>
        <end position="791"/>
    </location>
</feature>
<keyword evidence="12" id="KW-0539">Nucleus</keyword>
<evidence type="ECO:0000256" key="6">
    <source>
        <dbReference type="ARBA" id="ARBA00022771"/>
    </source>
</evidence>
<evidence type="ECO:0000256" key="12">
    <source>
        <dbReference type="ARBA" id="ARBA00023242"/>
    </source>
</evidence>
<evidence type="ECO:0000256" key="9">
    <source>
        <dbReference type="ARBA" id="ARBA00023015"/>
    </source>
</evidence>
<organism evidence="16 17">
    <name type="scientific">Aldrovandia affinis</name>
    <dbReference type="NCBI Taxonomy" id="143900"/>
    <lineage>
        <taxon>Eukaryota</taxon>
        <taxon>Metazoa</taxon>
        <taxon>Chordata</taxon>
        <taxon>Craniata</taxon>
        <taxon>Vertebrata</taxon>
        <taxon>Euteleostomi</taxon>
        <taxon>Actinopterygii</taxon>
        <taxon>Neopterygii</taxon>
        <taxon>Teleostei</taxon>
        <taxon>Notacanthiformes</taxon>
        <taxon>Halosauridae</taxon>
        <taxon>Aldrovandia</taxon>
    </lineage>
</organism>